<dbReference type="PROSITE" id="PS51421">
    <property type="entry name" value="RAS"/>
    <property type="match status" value="1"/>
</dbReference>
<dbReference type="PRINTS" id="PR00449">
    <property type="entry name" value="RASTRNSFRMNG"/>
</dbReference>
<keyword evidence="4" id="KW-1185">Reference proteome</keyword>
<dbReference type="FunFam" id="3.40.50.300:FF:001447">
    <property type="entry name" value="Ras-related protein Rab-1B"/>
    <property type="match status" value="1"/>
</dbReference>
<comment type="caution">
    <text evidence="3">The sequence shown here is derived from an EMBL/GenBank/DDBJ whole genome shotgun (WGS) entry which is preliminary data.</text>
</comment>
<dbReference type="SMART" id="SM00176">
    <property type="entry name" value="RAN"/>
    <property type="match status" value="1"/>
</dbReference>
<organism evidence="3 4">
    <name type="scientific">Euplotes crassus</name>
    <dbReference type="NCBI Taxonomy" id="5936"/>
    <lineage>
        <taxon>Eukaryota</taxon>
        <taxon>Sar</taxon>
        <taxon>Alveolata</taxon>
        <taxon>Ciliophora</taxon>
        <taxon>Intramacronucleata</taxon>
        <taxon>Spirotrichea</taxon>
        <taxon>Hypotrichia</taxon>
        <taxon>Euplotida</taxon>
        <taxon>Euplotidae</taxon>
        <taxon>Moneuplotes</taxon>
    </lineage>
</organism>
<gene>
    <name evidence="3" type="ORF">ECRASSUSDP1_LOCUS16783</name>
</gene>
<evidence type="ECO:0000313" key="3">
    <source>
        <dbReference type="EMBL" id="CAI2375421.1"/>
    </source>
</evidence>
<dbReference type="InterPro" id="IPR027417">
    <property type="entry name" value="P-loop_NTPase"/>
</dbReference>
<dbReference type="GO" id="GO:0005525">
    <property type="term" value="F:GTP binding"/>
    <property type="evidence" value="ECO:0007669"/>
    <property type="project" value="UniProtKB-KW"/>
</dbReference>
<dbReference type="SMART" id="SM00175">
    <property type="entry name" value="RAB"/>
    <property type="match status" value="1"/>
</dbReference>
<dbReference type="InterPro" id="IPR050227">
    <property type="entry name" value="Rab"/>
</dbReference>
<dbReference type="Pfam" id="PF00071">
    <property type="entry name" value="Ras"/>
    <property type="match status" value="1"/>
</dbReference>
<proteinExistence type="predicted"/>
<protein>
    <submittedName>
        <fullName evidence="3">Uncharacterized protein</fullName>
    </submittedName>
</protein>
<evidence type="ECO:0000313" key="4">
    <source>
        <dbReference type="Proteomes" id="UP001295684"/>
    </source>
</evidence>
<reference evidence="3" key="1">
    <citation type="submission" date="2023-07" db="EMBL/GenBank/DDBJ databases">
        <authorList>
            <consortium name="AG Swart"/>
            <person name="Singh M."/>
            <person name="Singh A."/>
            <person name="Seah K."/>
            <person name="Emmerich C."/>
        </authorList>
    </citation>
    <scope>NUCLEOTIDE SEQUENCE</scope>
    <source>
        <strain evidence="3">DP1</strain>
    </source>
</reference>
<dbReference type="AlphaFoldDB" id="A0AAD1XME3"/>
<dbReference type="PROSITE" id="PS51419">
    <property type="entry name" value="RAB"/>
    <property type="match status" value="1"/>
</dbReference>
<dbReference type="Gene3D" id="3.40.50.300">
    <property type="entry name" value="P-loop containing nucleotide triphosphate hydrolases"/>
    <property type="match status" value="1"/>
</dbReference>
<evidence type="ECO:0000256" key="1">
    <source>
        <dbReference type="ARBA" id="ARBA00022741"/>
    </source>
</evidence>
<dbReference type="NCBIfam" id="TIGR00231">
    <property type="entry name" value="small_GTP"/>
    <property type="match status" value="1"/>
</dbReference>
<dbReference type="InterPro" id="IPR005225">
    <property type="entry name" value="Small_GTP-bd"/>
</dbReference>
<evidence type="ECO:0000256" key="2">
    <source>
        <dbReference type="ARBA" id="ARBA00023134"/>
    </source>
</evidence>
<keyword evidence="2" id="KW-0342">GTP-binding</keyword>
<dbReference type="SUPFAM" id="SSF52540">
    <property type="entry name" value="P-loop containing nucleoside triphosphate hydrolases"/>
    <property type="match status" value="1"/>
</dbReference>
<dbReference type="InterPro" id="IPR001806">
    <property type="entry name" value="Small_GTPase"/>
</dbReference>
<keyword evidence="1" id="KW-0547">Nucleotide-binding</keyword>
<dbReference type="CDD" id="cd00154">
    <property type="entry name" value="Rab"/>
    <property type="match status" value="1"/>
</dbReference>
<name>A0AAD1XME3_EUPCR</name>
<dbReference type="SMART" id="SM00173">
    <property type="entry name" value="RAS"/>
    <property type="match status" value="1"/>
</dbReference>
<accession>A0AAD1XME3</accession>
<dbReference type="GO" id="GO:0003924">
    <property type="term" value="F:GTPase activity"/>
    <property type="evidence" value="ECO:0007669"/>
    <property type="project" value="InterPro"/>
</dbReference>
<dbReference type="Proteomes" id="UP001295684">
    <property type="component" value="Unassembled WGS sequence"/>
</dbReference>
<dbReference type="PANTHER" id="PTHR47977">
    <property type="entry name" value="RAS-RELATED PROTEIN RAB"/>
    <property type="match status" value="1"/>
</dbReference>
<dbReference type="SMART" id="SM00174">
    <property type="entry name" value="RHO"/>
    <property type="match status" value="1"/>
</dbReference>
<sequence>MKKVVVVGDTSVGKTSLVGKYVDGCFAGEHFATVGVDFRCKNKSLSIWDTGGQERFKSITKSYFKGAHAVILVYACDCEESFLNLINWLVTIESSVDEDVVKVLIANKSDIEDISVSHKKGRIFAEENDMLFYTCSSVTGENIDEVFDRIIDELREIDTTDAITHHKDSFLLESCSETTRPKKKKRRCALFGGFGSKKKTRKKDGLIN</sequence>
<dbReference type="EMBL" id="CAMPGE010016900">
    <property type="protein sequence ID" value="CAI2375421.1"/>
    <property type="molecule type" value="Genomic_DNA"/>
</dbReference>